<evidence type="ECO:0000259" key="1">
    <source>
        <dbReference type="Pfam" id="PF02887"/>
    </source>
</evidence>
<keyword evidence="3" id="KW-1185">Reference proteome</keyword>
<feature type="domain" description="Pyruvate kinase C-terminal" evidence="1">
    <location>
        <begin position="13"/>
        <end position="152"/>
    </location>
</feature>
<sequence>MYFDKPGKENTEQTLKLAYERGKALGLDEVVLASTKGDTAYRALEIFEGFRVVVVTYHCGFKKPFKNIMDDSVRQELTDKGATVVAATHALSGVERAVAKKHSGIYPALLIADTLRLFGQGTKVAVEVSVMAADAGTLSGKDIIAVGGSGRGADAALVVKPANQSDLFDMRIREVICKPAIF</sequence>
<proteinExistence type="predicted"/>
<dbReference type="Gene3D" id="3.40.1380.20">
    <property type="entry name" value="Pyruvate kinase, C-terminal domain"/>
    <property type="match status" value="1"/>
</dbReference>
<dbReference type="OrthoDB" id="9782984at2"/>
<dbReference type="EMBL" id="BEXT01000001">
    <property type="protein sequence ID" value="GBC62790.1"/>
    <property type="molecule type" value="Genomic_DNA"/>
</dbReference>
<dbReference type="Pfam" id="PF02887">
    <property type="entry name" value="PK_C"/>
    <property type="match status" value="1"/>
</dbReference>
<organism evidence="2 3">
    <name type="scientific">Desulfonema ishimotonii</name>
    <dbReference type="NCBI Taxonomy" id="45657"/>
    <lineage>
        <taxon>Bacteria</taxon>
        <taxon>Pseudomonadati</taxon>
        <taxon>Thermodesulfobacteriota</taxon>
        <taxon>Desulfobacteria</taxon>
        <taxon>Desulfobacterales</taxon>
        <taxon>Desulfococcaceae</taxon>
        <taxon>Desulfonema</taxon>
    </lineage>
</organism>
<dbReference type="InterPro" id="IPR036918">
    <property type="entry name" value="Pyrv_Knase_C_sf"/>
</dbReference>
<dbReference type="RefSeq" id="WP_124329940.1">
    <property type="nucleotide sequence ID" value="NZ_BEXT01000001.1"/>
</dbReference>
<dbReference type="Proteomes" id="UP000288096">
    <property type="component" value="Unassembled WGS sequence"/>
</dbReference>
<gene>
    <name evidence="2" type="ORF">DENIS_3767</name>
</gene>
<dbReference type="AlphaFoldDB" id="A0A401G0P9"/>
<accession>A0A401G0P9</accession>
<evidence type="ECO:0000313" key="2">
    <source>
        <dbReference type="EMBL" id="GBC62790.1"/>
    </source>
</evidence>
<evidence type="ECO:0000313" key="3">
    <source>
        <dbReference type="Proteomes" id="UP000288096"/>
    </source>
</evidence>
<comment type="caution">
    <text evidence="2">The sequence shown here is derived from an EMBL/GenBank/DDBJ whole genome shotgun (WGS) entry which is preliminary data.</text>
</comment>
<dbReference type="SUPFAM" id="SSF52935">
    <property type="entry name" value="PK C-terminal domain-like"/>
    <property type="match status" value="1"/>
</dbReference>
<dbReference type="InterPro" id="IPR015795">
    <property type="entry name" value="Pyrv_Knase_C"/>
</dbReference>
<reference evidence="3" key="1">
    <citation type="submission" date="2017-11" db="EMBL/GenBank/DDBJ databases">
        <authorList>
            <person name="Watanabe M."/>
            <person name="Kojima H."/>
        </authorList>
    </citation>
    <scope>NUCLEOTIDE SEQUENCE [LARGE SCALE GENOMIC DNA]</scope>
    <source>
        <strain evidence="3">Tokyo 01</strain>
    </source>
</reference>
<reference evidence="3" key="2">
    <citation type="submission" date="2019-01" db="EMBL/GenBank/DDBJ databases">
        <title>Genome sequence of Desulfonema ishimotonii strain Tokyo 01.</title>
        <authorList>
            <person name="Fukui M."/>
        </authorList>
    </citation>
    <scope>NUCLEOTIDE SEQUENCE [LARGE SCALE GENOMIC DNA]</scope>
    <source>
        <strain evidence="3">Tokyo 01</strain>
    </source>
</reference>
<dbReference type="PIRSF" id="PIRSF016138">
    <property type="entry name" value="UCP016138"/>
    <property type="match status" value="1"/>
</dbReference>
<dbReference type="InterPro" id="IPR015074">
    <property type="entry name" value="DUF1867"/>
</dbReference>
<name>A0A401G0P9_9BACT</name>
<protein>
    <recommendedName>
        <fullName evidence="1">Pyruvate kinase C-terminal domain-containing protein</fullName>
    </recommendedName>
</protein>